<feature type="transmembrane region" description="Helical" evidence="6">
    <location>
        <begin position="159"/>
        <end position="180"/>
    </location>
</feature>
<evidence type="ECO:0000256" key="5">
    <source>
        <dbReference type="ARBA" id="ARBA00023136"/>
    </source>
</evidence>
<evidence type="ECO:0000313" key="8">
    <source>
        <dbReference type="EMBL" id="KMQ63118.1"/>
    </source>
</evidence>
<dbReference type="Pfam" id="PF07690">
    <property type="entry name" value="MFS_1"/>
    <property type="match status" value="1"/>
</dbReference>
<feature type="transmembrane region" description="Helical" evidence="6">
    <location>
        <begin position="314"/>
        <end position="332"/>
    </location>
</feature>
<feature type="transmembrane region" description="Helical" evidence="6">
    <location>
        <begin position="58"/>
        <end position="78"/>
    </location>
</feature>
<keyword evidence="4 6" id="KW-1133">Transmembrane helix</keyword>
<dbReference type="Proteomes" id="UP000036261">
    <property type="component" value="Unassembled WGS sequence"/>
</dbReference>
<feature type="transmembrane region" description="Helical" evidence="6">
    <location>
        <begin position="426"/>
        <end position="448"/>
    </location>
</feature>
<feature type="transmembrane region" description="Helical" evidence="6">
    <location>
        <begin position="200"/>
        <end position="218"/>
    </location>
</feature>
<comment type="subcellular location">
    <subcellularLocation>
        <location evidence="1">Membrane</location>
        <topology evidence="1">Multi-pass membrane protein</topology>
    </subcellularLocation>
</comment>
<protein>
    <submittedName>
        <fullName evidence="8">Major facilitator transporter</fullName>
    </submittedName>
</protein>
<keyword evidence="5 6" id="KW-0472">Membrane</keyword>
<evidence type="ECO:0000256" key="1">
    <source>
        <dbReference type="ARBA" id="ARBA00004141"/>
    </source>
</evidence>
<evidence type="ECO:0000256" key="2">
    <source>
        <dbReference type="ARBA" id="ARBA00022448"/>
    </source>
</evidence>
<sequence>MKHSNTSLSQKIKPDLSMPQIINMSMGFLGIQMAFGLQNGNASRILANLGADVHELSWFWLVAPVTGLIVQPIIGHMGDNTWSPLGRRKPYFLIGAVLCALGLVLLPNAATVTHMFAANALLLAVVFLAMMDASINVAMEPFRALVGDMLPKHQATIGFSVQTILIGIGAVIGSDLPNWLTKLGVSNVAPKGFVADNVIYAFYIGATVLILSIVYTIVTTKEYSPEEFASFEDGKPVVKNESKLSDIFKDFRNAPSQMKKLGIVQFFSWFALFTMWVFTTSALATHHFGLSPEDTHSAEFNKAGDLTGSLFGSYNFYAIFFAFALTPIAKFIGKKQTHALALACGGLGLISMYFIKDIHSLWISMVGLGFAWASILAMPYAMLIDYIPQKKMGVYMGIFNFFIVIPQIINGLFGGPIVSGIFGKQAIDYIVVGGVCMLIGAVVTMIFVKSDNDTPKQIEGEIKQVHF</sequence>
<dbReference type="RefSeq" id="WP_048507364.1">
    <property type="nucleotide sequence ID" value="NZ_LFND01000004.1"/>
</dbReference>
<keyword evidence="9" id="KW-1185">Reference proteome</keyword>
<accession>A0A0J7I9Q4</accession>
<dbReference type="GO" id="GO:0016020">
    <property type="term" value="C:membrane"/>
    <property type="evidence" value="ECO:0007669"/>
    <property type="project" value="UniProtKB-SubCell"/>
</dbReference>
<dbReference type="OrthoDB" id="7584869at2"/>
<dbReference type="AlphaFoldDB" id="A0A0J7I9Q4"/>
<feature type="transmembrane region" description="Helical" evidence="6">
    <location>
        <begin position="116"/>
        <end position="138"/>
    </location>
</feature>
<evidence type="ECO:0000256" key="6">
    <source>
        <dbReference type="SAM" id="Phobius"/>
    </source>
</evidence>
<gene>
    <name evidence="8" type="ORF">ACM46_14360</name>
</gene>
<feature type="transmembrane region" description="Helical" evidence="6">
    <location>
        <begin position="361"/>
        <end position="382"/>
    </location>
</feature>
<keyword evidence="2" id="KW-0813">Transport</keyword>
<name>A0A0J7I9Q4_9FLAO</name>
<feature type="transmembrane region" description="Helical" evidence="6">
    <location>
        <begin position="21"/>
        <end position="38"/>
    </location>
</feature>
<evidence type="ECO:0000313" key="9">
    <source>
        <dbReference type="Proteomes" id="UP000036261"/>
    </source>
</evidence>
<evidence type="ECO:0000256" key="4">
    <source>
        <dbReference type="ARBA" id="ARBA00022989"/>
    </source>
</evidence>
<dbReference type="PANTHER" id="PTHR19432">
    <property type="entry name" value="SUGAR TRANSPORTER"/>
    <property type="match status" value="1"/>
</dbReference>
<proteinExistence type="predicted"/>
<reference evidence="8 9" key="1">
    <citation type="journal article" date="2013" name="Int. J. Syst. Evol. Microbiol.">
        <title>Chryseobacterium angstadtii sp. nov., isolated from a newt tank.</title>
        <authorList>
            <person name="Kirk K.E."/>
            <person name="Hoffman J.A."/>
            <person name="Smith K.A."/>
            <person name="Strahan B.L."/>
            <person name="Failor K.C."/>
            <person name="Krebs J.E."/>
            <person name="Gale A.N."/>
            <person name="Do T.D."/>
            <person name="Sontag T.C."/>
            <person name="Batties A.M."/>
            <person name="Mistiszyn K."/>
            <person name="Newman J.D."/>
        </authorList>
    </citation>
    <scope>NUCLEOTIDE SEQUENCE [LARGE SCALE GENOMIC DNA]</scope>
    <source>
        <strain evidence="8 9">KM</strain>
    </source>
</reference>
<organism evidence="8 9">
    <name type="scientific">Chryseobacterium angstadtii</name>
    <dbReference type="NCBI Taxonomy" id="558151"/>
    <lineage>
        <taxon>Bacteria</taxon>
        <taxon>Pseudomonadati</taxon>
        <taxon>Bacteroidota</taxon>
        <taxon>Flavobacteriia</taxon>
        <taxon>Flavobacteriales</taxon>
        <taxon>Weeksellaceae</taxon>
        <taxon>Chryseobacterium group</taxon>
        <taxon>Chryseobacterium</taxon>
    </lineage>
</organism>
<dbReference type="PROSITE" id="PS50850">
    <property type="entry name" value="MFS"/>
    <property type="match status" value="1"/>
</dbReference>
<dbReference type="GO" id="GO:0022857">
    <property type="term" value="F:transmembrane transporter activity"/>
    <property type="evidence" value="ECO:0007669"/>
    <property type="project" value="InterPro"/>
</dbReference>
<dbReference type="Gene3D" id="1.20.1250.20">
    <property type="entry name" value="MFS general substrate transporter like domains"/>
    <property type="match status" value="1"/>
</dbReference>
<dbReference type="InterPro" id="IPR011701">
    <property type="entry name" value="MFS"/>
</dbReference>
<feature type="domain" description="Major facilitator superfamily (MFS) profile" evidence="7">
    <location>
        <begin position="257"/>
        <end position="467"/>
    </location>
</feature>
<comment type="caution">
    <text evidence="8">The sequence shown here is derived from an EMBL/GenBank/DDBJ whole genome shotgun (WGS) entry which is preliminary data.</text>
</comment>
<keyword evidence="3 6" id="KW-0812">Transmembrane</keyword>
<dbReference type="EMBL" id="LFND01000004">
    <property type="protein sequence ID" value="KMQ63118.1"/>
    <property type="molecule type" value="Genomic_DNA"/>
</dbReference>
<feature type="transmembrane region" description="Helical" evidence="6">
    <location>
        <begin position="261"/>
        <end position="284"/>
    </location>
</feature>
<feature type="transmembrane region" description="Helical" evidence="6">
    <location>
        <begin position="339"/>
        <end position="355"/>
    </location>
</feature>
<dbReference type="PANTHER" id="PTHR19432:SF35">
    <property type="entry name" value="SOLUTE CARRIER FAMILY 45 MEMBER 3 ISOFORM X1"/>
    <property type="match status" value="1"/>
</dbReference>
<feature type="transmembrane region" description="Helical" evidence="6">
    <location>
        <begin position="90"/>
        <end position="110"/>
    </location>
</feature>
<feature type="transmembrane region" description="Helical" evidence="6">
    <location>
        <begin position="394"/>
        <end position="414"/>
    </location>
</feature>
<dbReference type="SUPFAM" id="SSF103473">
    <property type="entry name" value="MFS general substrate transporter"/>
    <property type="match status" value="1"/>
</dbReference>
<dbReference type="STRING" id="558151.ACM46_14360"/>
<evidence type="ECO:0000256" key="3">
    <source>
        <dbReference type="ARBA" id="ARBA00022692"/>
    </source>
</evidence>
<dbReference type="InterPro" id="IPR036259">
    <property type="entry name" value="MFS_trans_sf"/>
</dbReference>
<evidence type="ECO:0000259" key="7">
    <source>
        <dbReference type="PROSITE" id="PS50850"/>
    </source>
</evidence>
<dbReference type="InterPro" id="IPR020846">
    <property type="entry name" value="MFS_dom"/>
</dbReference>
<dbReference type="PATRIC" id="fig|558151.6.peg.3038"/>